<evidence type="ECO:0000256" key="6">
    <source>
        <dbReference type="ARBA" id="ARBA00023002"/>
    </source>
</evidence>
<dbReference type="Gene3D" id="3.40.50.720">
    <property type="entry name" value="NAD(P)-binding Rossmann-like Domain"/>
    <property type="match status" value="1"/>
</dbReference>
<evidence type="ECO:0000313" key="9">
    <source>
        <dbReference type="Proteomes" id="UP001217089"/>
    </source>
</evidence>
<sequence length="227" mass="25187">MADIAVLGAGVVGLSTALNIQKLLPNVKVRIIADQFYRETTSYGAGGIFLPTTEEIPGVPEKILRKWCRGSWEFYSSLALSAQAAETGHEVAHGYVPCKKRKEKILLPSDNYYNHSQHLLTMLVGQYDVVVNCTGFGSKRLFNDNKMTPVRGQLLRGYKLDHEWVGLRPSRTPVRLEKETLQLQNGNLKVVHNYGHGANGIALSWGTGLEAAKLVKEILYNSHVSKL</sequence>
<dbReference type="SUPFAM" id="SSF51971">
    <property type="entry name" value="Nucleotide-binding domain"/>
    <property type="match status" value="1"/>
</dbReference>
<evidence type="ECO:0000259" key="7">
    <source>
        <dbReference type="Pfam" id="PF01266"/>
    </source>
</evidence>
<organism evidence="8 9">
    <name type="scientific">Tegillarca granosa</name>
    <name type="common">Malaysian cockle</name>
    <name type="synonym">Anadara granosa</name>
    <dbReference type="NCBI Taxonomy" id="220873"/>
    <lineage>
        <taxon>Eukaryota</taxon>
        <taxon>Metazoa</taxon>
        <taxon>Spiralia</taxon>
        <taxon>Lophotrochozoa</taxon>
        <taxon>Mollusca</taxon>
        <taxon>Bivalvia</taxon>
        <taxon>Autobranchia</taxon>
        <taxon>Pteriomorphia</taxon>
        <taxon>Arcoida</taxon>
        <taxon>Arcoidea</taxon>
        <taxon>Arcidae</taxon>
        <taxon>Tegillarca</taxon>
    </lineage>
</organism>
<dbReference type="InterPro" id="IPR023209">
    <property type="entry name" value="DAO"/>
</dbReference>
<protein>
    <recommendedName>
        <fullName evidence="7">FAD dependent oxidoreductase domain-containing protein</fullName>
    </recommendedName>
</protein>
<reference evidence="8 9" key="1">
    <citation type="submission" date="2022-12" db="EMBL/GenBank/DDBJ databases">
        <title>Chromosome-level genome of Tegillarca granosa.</title>
        <authorList>
            <person name="Kim J."/>
        </authorList>
    </citation>
    <scope>NUCLEOTIDE SEQUENCE [LARGE SCALE GENOMIC DNA]</scope>
    <source>
        <strain evidence="8">Teg-2019</strain>
        <tissue evidence="8">Adductor muscle</tissue>
    </source>
</reference>
<gene>
    <name evidence="8" type="ORF">KUTeg_019533</name>
</gene>
<evidence type="ECO:0000256" key="3">
    <source>
        <dbReference type="ARBA" id="ARBA00006730"/>
    </source>
</evidence>
<evidence type="ECO:0000256" key="1">
    <source>
        <dbReference type="ARBA" id="ARBA00001974"/>
    </source>
</evidence>
<dbReference type="Pfam" id="PF01266">
    <property type="entry name" value="DAO"/>
    <property type="match status" value="1"/>
</dbReference>
<comment type="subcellular location">
    <subcellularLocation>
        <location evidence="2">Peroxisome matrix</location>
    </subcellularLocation>
</comment>
<keyword evidence="5" id="KW-0274">FAD</keyword>
<comment type="cofactor">
    <cofactor evidence="1">
        <name>FAD</name>
        <dbReference type="ChEBI" id="CHEBI:57692"/>
    </cofactor>
</comment>
<keyword evidence="9" id="KW-1185">Reference proteome</keyword>
<comment type="caution">
    <text evidence="8">The sequence shown here is derived from an EMBL/GenBank/DDBJ whole genome shotgun (WGS) entry which is preliminary data.</text>
</comment>
<dbReference type="Proteomes" id="UP001217089">
    <property type="component" value="Unassembled WGS sequence"/>
</dbReference>
<dbReference type="PANTHER" id="PTHR11530:SF11">
    <property type="entry name" value="D-ASPARTATE OXIDASE"/>
    <property type="match status" value="1"/>
</dbReference>
<dbReference type="InterPro" id="IPR006076">
    <property type="entry name" value="FAD-dep_OxRdtase"/>
</dbReference>
<evidence type="ECO:0000313" key="8">
    <source>
        <dbReference type="EMBL" id="KAJ8303137.1"/>
    </source>
</evidence>
<keyword evidence="4" id="KW-0285">Flavoprotein</keyword>
<evidence type="ECO:0000256" key="2">
    <source>
        <dbReference type="ARBA" id="ARBA00004253"/>
    </source>
</evidence>
<evidence type="ECO:0000256" key="5">
    <source>
        <dbReference type="ARBA" id="ARBA00022827"/>
    </source>
</evidence>
<name>A0ABQ9EGV1_TEGGR</name>
<keyword evidence="6" id="KW-0560">Oxidoreductase</keyword>
<comment type="similarity">
    <text evidence="3">Belongs to the DAMOX/DASOX family.</text>
</comment>
<feature type="domain" description="FAD dependent oxidoreductase" evidence="7">
    <location>
        <begin position="3"/>
        <end position="91"/>
    </location>
</feature>
<evidence type="ECO:0000256" key="4">
    <source>
        <dbReference type="ARBA" id="ARBA00022630"/>
    </source>
</evidence>
<dbReference type="EMBL" id="JARBDR010000917">
    <property type="protein sequence ID" value="KAJ8303137.1"/>
    <property type="molecule type" value="Genomic_DNA"/>
</dbReference>
<proteinExistence type="inferred from homology"/>
<dbReference type="PANTHER" id="PTHR11530">
    <property type="entry name" value="D-AMINO ACID OXIDASE"/>
    <property type="match status" value="1"/>
</dbReference>
<accession>A0ABQ9EGV1</accession>